<dbReference type="PANTHER" id="PTHR43045:SF1">
    <property type="entry name" value="SHIKIMATE TRANSPORTER"/>
    <property type="match status" value="1"/>
</dbReference>
<feature type="transmembrane region" description="Helical" evidence="11">
    <location>
        <begin position="65"/>
        <end position="89"/>
    </location>
</feature>
<dbReference type="FunFam" id="1.20.1250.20:FF:000001">
    <property type="entry name" value="Dicarboxylate MFS transporter"/>
    <property type="match status" value="1"/>
</dbReference>
<feature type="transmembrane region" description="Helical" evidence="11">
    <location>
        <begin position="177"/>
        <end position="195"/>
    </location>
</feature>
<evidence type="ECO:0000256" key="4">
    <source>
        <dbReference type="ARBA" id="ARBA00022475"/>
    </source>
</evidence>
<dbReference type="InterPro" id="IPR005828">
    <property type="entry name" value="MFS_sugar_transport-like"/>
</dbReference>
<proteinExistence type="inferred from homology"/>
<dbReference type="PROSITE" id="PS50850">
    <property type="entry name" value="MFS"/>
    <property type="match status" value="1"/>
</dbReference>
<evidence type="ECO:0000256" key="7">
    <source>
        <dbReference type="ARBA" id="ARBA00022989"/>
    </source>
</evidence>
<feature type="transmembrane region" description="Helical" evidence="11">
    <location>
        <begin position="131"/>
        <end position="156"/>
    </location>
</feature>
<dbReference type="GO" id="GO:0015293">
    <property type="term" value="F:symporter activity"/>
    <property type="evidence" value="ECO:0007669"/>
    <property type="project" value="UniProtKB-KW"/>
</dbReference>
<evidence type="ECO:0000256" key="9">
    <source>
        <dbReference type="ARBA" id="ARBA00037295"/>
    </source>
</evidence>
<feature type="transmembrane region" description="Helical" evidence="11">
    <location>
        <begin position="40"/>
        <end position="59"/>
    </location>
</feature>
<protein>
    <recommendedName>
        <fullName evidence="10">Putative proline/betaine transporter</fullName>
    </recommendedName>
</protein>
<dbReference type="GO" id="GO:0005886">
    <property type="term" value="C:plasma membrane"/>
    <property type="evidence" value="ECO:0007669"/>
    <property type="project" value="UniProtKB-SubCell"/>
</dbReference>
<evidence type="ECO:0000313" key="14">
    <source>
        <dbReference type="Proteomes" id="UP000235703"/>
    </source>
</evidence>
<sequence>MSDQAGPSETASARAPYIEVDETTARKAATAALVGTAMEWYDFFLFTTAAAIVFNVQYFHSEDPAVATIQSFATMGVGFVARPIGAFVFGHLGDRIGRKAVLMITIIGIGVATGLIGLLPTYFQIGIWAPIALVALRIVQGLAVGGEWGGAVTVAVENAPPVKRARYAVFPQVGSPIGTLMSSGGFFLMAVIVPADAFDSWGWRIPFLAAIPLLLVAVYIRKQLEESPIFRELEEAGEKESAPVLELFRKSFPQVLVGMGANFLGVGGFFLVTTFVVSYGTGVLGMTKPLMLGATLAAAAIEIVVLIYFGRLAERLGVSRVAVIGSVATIVIAFPIFLMIESTVPVLVILGVTIGVACLSIPYAVNGALTTALFPPSHRLSGVAISANLSAMVSGFVPMLATMFLAATDNAWWPAPAMLAVIAAITGICSLIAPRVSEDIPGYLR</sequence>
<keyword evidence="5 11" id="KW-0812">Transmembrane</keyword>
<reference evidence="13 14" key="1">
    <citation type="submission" date="2017-09" db="EMBL/GenBank/DDBJ databases">
        <title>Bacterial strain isolated from the female urinary microbiota.</title>
        <authorList>
            <person name="Thomas-White K."/>
            <person name="Kumar N."/>
            <person name="Forster S."/>
            <person name="Putonti C."/>
            <person name="Lawley T."/>
            <person name="Wolfe A.J."/>
        </authorList>
    </citation>
    <scope>NUCLEOTIDE SEQUENCE [LARGE SCALE GENOMIC DNA]</scope>
    <source>
        <strain evidence="13 14">UMB0680</strain>
    </source>
</reference>
<evidence type="ECO:0000256" key="8">
    <source>
        <dbReference type="ARBA" id="ARBA00023136"/>
    </source>
</evidence>
<dbReference type="AlphaFoldDB" id="A0A2N6PHX1"/>
<evidence type="ECO:0000256" key="10">
    <source>
        <dbReference type="ARBA" id="ARBA00039918"/>
    </source>
</evidence>
<feature type="transmembrane region" description="Helical" evidence="11">
    <location>
        <begin position="385"/>
        <end position="407"/>
    </location>
</feature>
<keyword evidence="3" id="KW-0813">Transport</keyword>
<feature type="transmembrane region" description="Helical" evidence="11">
    <location>
        <begin position="321"/>
        <end position="340"/>
    </location>
</feature>
<organism evidence="13 14">
    <name type="scientific">Brevibacterium luteolum</name>
    <dbReference type="NCBI Taxonomy" id="199591"/>
    <lineage>
        <taxon>Bacteria</taxon>
        <taxon>Bacillati</taxon>
        <taxon>Actinomycetota</taxon>
        <taxon>Actinomycetes</taxon>
        <taxon>Micrococcales</taxon>
        <taxon>Brevibacteriaceae</taxon>
        <taxon>Brevibacterium</taxon>
    </lineage>
</organism>
<evidence type="ECO:0000313" key="13">
    <source>
        <dbReference type="EMBL" id="PMB98282.1"/>
    </source>
</evidence>
<evidence type="ECO:0000256" key="6">
    <source>
        <dbReference type="ARBA" id="ARBA00022847"/>
    </source>
</evidence>
<feature type="transmembrane region" description="Helical" evidence="11">
    <location>
        <begin position="413"/>
        <end position="433"/>
    </location>
</feature>
<evidence type="ECO:0000256" key="1">
    <source>
        <dbReference type="ARBA" id="ARBA00004651"/>
    </source>
</evidence>
<comment type="similarity">
    <text evidence="2">Belongs to the major facilitator superfamily. Metabolite:H+ Symporter (MHS) family (TC 2.A.1.6) family.</text>
</comment>
<feature type="transmembrane region" description="Helical" evidence="11">
    <location>
        <begin position="290"/>
        <end position="309"/>
    </location>
</feature>
<dbReference type="EMBL" id="PNFZ01000003">
    <property type="protein sequence ID" value="PMB98282.1"/>
    <property type="molecule type" value="Genomic_DNA"/>
</dbReference>
<evidence type="ECO:0000256" key="2">
    <source>
        <dbReference type="ARBA" id="ARBA00008240"/>
    </source>
</evidence>
<evidence type="ECO:0000256" key="11">
    <source>
        <dbReference type="SAM" id="Phobius"/>
    </source>
</evidence>
<keyword evidence="6" id="KW-0769">Symport</keyword>
<dbReference type="Pfam" id="PF00083">
    <property type="entry name" value="Sugar_tr"/>
    <property type="match status" value="1"/>
</dbReference>
<comment type="caution">
    <text evidence="13">The sequence shown here is derived from an EMBL/GenBank/DDBJ whole genome shotgun (WGS) entry which is preliminary data.</text>
</comment>
<dbReference type="OrthoDB" id="8953821at2"/>
<dbReference type="InterPro" id="IPR036259">
    <property type="entry name" value="MFS_trans_sf"/>
</dbReference>
<dbReference type="Gene3D" id="1.20.1250.20">
    <property type="entry name" value="MFS general substrate transporter like domains"/>
    <property type="match status" value="2"/>
</dbReference>
<evidence type="ECO:0000256" key="3">
    <source>
        <dbReference type="ARBA" id="ARBA00022448"/>
    </source>
</evidence>
<comment type="subcellular location">
    <subcellularLocation>
        <location evidence="1">Cell membrane</location>
        <topology evidence="1">Multi-pass membrane protein</topology>
    </subcellularLocation>
</comment>
<comment type="function">
    <text evidence="9">May be a proton symporter involved in the uptake of osmolytes such as proline and glycine betaine.</text>
</comment>
<feature type="transmembrane region" description="Helical" evidence="11">
    <location>
        <begin position="346"/>
        <end position="365"/>
    </location>
</feature>
<dbReference type="SUPFAM" id="SSF103473">
    <property type="entry name" value="MFS general substrate transporter"/>
    <property type="match status" value="1"/>
</dbReference>
<dbReference type="InterPro" id="IPR020846">
    <property type="entry name" value="MFS_dom"/>
</dbReference>
<dbReference type="CDD" id="cd17369">
    <property type="entry name" value="MFS_ShiA_like"/>
    <property type="match status" value="1"/>
</dbReference>
<gene>
    <name evidence="13" type="ORF">CJ198_07940</name>
</gene>
<feature type="domain" description="Major facilitator superfamily (MFS) profile" evidence="12">
    <location>
        <begin position="28"/>
        <end position="438"/>
    </location>
</feature>
<evidence type="ECO:0000259" key="12">
    <source>
        <dbReference type="PROSITE" id="PS50850"/>
    </source>
</evidence>
<dbReference type="Proteomes" id="UP000235703">
    <property type="component" value="Unassembled WGS sequence"/>
</dbReference>
<feature type="transmembrane region" description="Helical" evidence="11">
    <location>
        <begin position="201"/>
        <end position="220"/>
    </location>
</feature>
<keyword evidence="7 11" id="KW-1133">Transmembrane helix</keyword>
<evidence type="ECO:0000256" key="5">
    <source>
        <dbReference type="ARBA" id="ARBA00022692"/>
    </source>
</evidence>
<accession>A0A2N6PHX1</accession>
<keyword evidence="4" id="KW-1003">Cell membrane</keyword>
<feature type="transmembrane region" description="Helical" evidence="11">
    <location>
        <begin position="255"/>
        <end position="278"/>
    </location>
</feature>
<keyword evidence="8 11" id="KW-0472">Membrane</keyword>
<name>A0A2N6PHX1_9MICO</name>
<dbReference type="PANTHER" id="PTHR43045">
    <property type="entry name" value="SHIKIMATE TRANSPORTER"/>
    <property type="match status" value="1"/>
</dbReference>
<dbReference type="RefSeq" id="WP_102162078.1">
    <property type="nucleotide sequence ID" value="NZ_PNFZ01000003.1"/>
</dbReference>
<keyword evidence="14" id="KW-1185">Reference proteome</keyword>
<feature type="transmembrane region" description="Helical" evidence="11">
    <location>
        <begin position="101"/>
        <end position="125"/>
    </location>
</feature>